<dbReference type="AlphaFoldDB" id="A0A2G7FI37"/>
<feature type="compositionally biased region" description="Basic and acidic residues" evidence="1">
    <location>
        <begin position="19"/>
        <end position="34"/>
    </location>
</feature>
<dbReference type="EMBL" id="NEXV01000619">
    <property type="protein sequence ID" value="PIG80310.1"/>
    <property type="molecule type" value="Genomic_DNA"/>
</dbReference>
<feature type="compositionally biased region" description="Polar residues" evidence="1">
    <location>
        <begin position="239"/>
        <end position="260"/>
    </location>
</feature>
<reference evidence="2 3" key="1">
    <citation type="submission" date="2017-05" db="EMBL/GenBank/DDBJ databases">
        <title>Genome sequence for an aflatoxigenic pathogen of Argentinian peanut, Aspergillus arachidicola.</title>
        <authorList>
            <person name="Moore G."/>
            <person name="Beltz S.B."/>
            <person name="Mack B.M."/>
        </authorList>
    </citation>
    <scope>NUCLEOTIDE SEQUENCE [LARGE SCALE GENOMIC DNA]</scope>
    <source>
        <strain evidence="2 3">CBS 117610</strain>
    </source>
</reference>
<feature type="compositionally biased region" description="Basic residues" evidence="1">
    <location>
        <begin position="388"/>
        <end position="398"/>
    </location>
</feature>
<name>A0A2G7FI37_9EURO</name>
<feature type="compositionally biased region" description="Basic and acidic residues" evidence="1">
    <location>
        <begin position="371"/>
        <end position="387"/>
    </location>
</feature>
<feature type="region of interest" description="Disordered" evidence="1">
    <location>
        <begin position="371"/>
        <end position="442"/>
    </location>
</feature>
<evidence type="ECO:0000313" key="2">
    <source>
        <dbReference type="EMBL" id="PIG80310.1"/>
    </source>
</evidence>
<dbReference type="Proteomes" id="UP000231358">
    <property type="component" value="Unassembled WGS sequence"/>
</dbReference>
<protein>
    <submittedName>
        <fullName evidence="2">Uncharacterized protein</fullName>
    </submittedName>
</protein>
<feature type="compositionally biased region" description="Low complexity" evidence="1">
    <location>
        <begin position="207"/>
        <end position="220"/>
    </location>
</feature>
<accession>A0A2G7FI37</accession>
<feature type="region of interest" description="Disordered" evidence="1">
    <location>
        <begin position="187"/>
        <end position="226"/>
    </location>
</feature>
<feature type="region of interest" description="Disordered" evidence="1">
    <location>
        <begin position="239"/>
        <end position="272"/>
    </location>
</feature>
<organism evidence="2 3">
    <name type="scientific">Aspergillus arachidicola</name>
    <dbReference type="NCBI Taxonomy" id="656916"/>
    <lineage>
        <taxon>Eukaryota</taxon>
        <taxon>Fungi</taxon>
        <taxon>Dikarya</taxon>
        <taxon>Ascomycota</taxon>
        <taxon>Pezizomycotina</taxon>
        <taxon>Eurotiomycetes</taxon>
        <taxon>Eurotiomycetidae</taxon>
        <taxon>Eurotiales</taxon>
        <taxon>Aspergillaceae</taxon>
        <taxon>Aspergillus</taxon>
        <taxon>Aspergillus subgen. Circumdati</taxon>
    </lineage>
</organism>
<sequence>MAHLEEHIVQDSSPNTHQIEIRSSEPSPKYKCDVHPAFLKTSNPGPPSKSFRNDNPVLAHSCARFNHLRGFSSPSKVSTQSALPKIKQQFRNLPGEPSQDSPLLTQPRGVEFHRLADAPTLTTFYDDIDNLSHGAEGLTKSKPYIMPLLKKTSQKDPPTTSLDLSHSSLEHGGLGIIATCNRGRQSDPVVTDLASPKNIPGIHHRSTSGTSQFSSASSSSVNKPGSQNIHLMHQATRSYTPPLSQSHQASLFESDASGNRDSGEGDPLVWSGSDTFYPSVRASSGQTPRLSLQTHDNSLTRLPGISQTNVAGRSSFGYSRDNGSTLDTASPISRSSLDFVFRSRTKTSTDPISRAATVQAARQAFEEKEAAKKRKFEEQQMKAEEKQTRRREKHHWRASLRDEETPSPAWEKVPQDAPNLPCGSDPISSTPQPSSNPGSWKSQPKNTWVLFLTWLRTRIFKLRRRITNLG</sequence>
<proteinExistence type="predicted"/>
<evidence type="ECO:0000256" key="1">
    <source>
        <dbReference type="SAM" id="MobiDB-lite"/>
    </source>
</evidence>
<gene>
    <name evidence="2" type="ORF">AARAC_009905</name>
</gene>
<feature type="region of interest" description="Disordered" evidence="1">
    <location>
        <begin position="1"/>
        <end position="53"/>
    </location>
</feature>
<feature type="compositionally biased region" description="Polar residues" evidence="1">
    <location>
        <begin position="426"/>
        <end position="442"/>
    </location>
</feature>
<evidence type="ECO:0000313" key="3">
    <source>
        <dbReference type="Proteomes" id="UP000231358"/>
    </source>
</evidence>
<keyword evidence="3" id="KW-1185">Reference proteome</keyword>
<comment type="caution">
    <text evidence="2">The sequence shown here is derived from an EMBL/GenBank/DDBJ whole genome shotgun (WGS) entry which is preliminary data.</text>
</comment>